<dbReference type="RefSeq" id="XP_042917712.1">
    <property type="nucleotide sequence ID" value="XM_043069737.1"/>
</dbReference>
<dbReference type="InParanoid" id="A0A2K3D102"/>
<dbReference type="Proteomes" id="UP000006906">
    <property type="component" value="Chromosome 13"/>
</dbReference>
<gene>
    <name evidence="2" type="ORF">CHLRE_13g589750v5</name>
</gene>
<name>A0A2K3D102_CHLRE</name>
<dbReference type="GeneID" id="5725769"/>
<feature type="region of interest" description="Disordered" evidence="1">
    <location>
        <begin position="456"/>
        <end position="478"/>
    </location>
</feature>
<feature type="compositionally biased region" description="Low complexity" evidence="1">
    <location>
        <begin position="113"/>
        <end position="132"/>
    </location>
</feature>
<feature type="compositionally biased region" description="Gly residues" evidence="1">
    <location>
        <begin position="136"/>
        <end position="145"/>
    </location>
</feature>
<dbReference type="Gramene" id="PNW74213">
    <property type="protein sequence ID" value="PNW74213"/>
    <property type="gene ID" value="CHLRE_13g589750v5"/>
</dbReference>
<accession>A0A2K3D102</accession>
<sequence length="478" mass="45668">MMNRIAFLAQEELRLDRDIEAARRKAAEALARQATRDQEIAATAKDVLAVMPTAPAPKLRPHTGRSALLASLSEGSGGAAAAAATSLRSSVVAQSSSKSLGDGAAGAHGTAGAGTTERRGSGAAAGTSGRASLEGPGAGAAGAGAHGMPPRAPSASRGRPPVPVGRAADKLNKLPPVAPPGSTSLRSASPGAAGRPPSAARPGTASRRGTSSSPASAAASPPTSAPGGPLLRRPSSSGSTGSGPRGAATAASASVAGAGAGGPVVSAAPARGSSAEADPDLVLGAGAGGGSRASGLQHLPGTSGHGQGHGQEWEGGDLGAGGAWAAGNGGGRNAMAVIHGGAGGEGAHGAELDAEVIEELAHGHGHGSAAGGAGAGGAGPSGLQEFATESGRRVVQVKGSSRKGDGGVVSAAGVGWGMGGRPGAAGATTIAPREAKALQAELAKKQSIWKVRRTFGLDPTPMSDRTAQVEELGAGAWQ</sequence>
<evidence type="ECO:0000313" key="2">
    <source>
        <dbReference type="EMBL" id="PNW74213.1"/>
    </source>
</evidence>
<proteinExistence type="predicted"/>
<feature type="compositionally biased region" description="Low complexity" evidence="1">
    <location>
        <begin position="245"/>
        <end position="272"/>
    </location>
</feature>
<dbReference type="OrthoDB" id="544383at2759"/>
<feature type="compositionally biased region" description="Low complexity" evidence="1">
    <location>
        <begin position="146"/>
        <end position="159"/>
    </location>
</feature>
<evidence type="ECO:0000313" key="3">
    <source>
        <dbReference type="Proteomes" id="UP000006906"/>
    </source>
</evidence>
<dbReference type="AlphaFoldDB" id="A0A2K3D102"/>
<dbReference type="OMA" id="NAMAVIH"/>
<organism evidence="2 3">
    <name type="scientific">Chlamydomonas reinhardtii</name>
    <name type="common">Chlamydomonas smithii</name>
    <dbReference type="NCBI Taxonomy" id="3055"/>
    <lineage>
        <taxon>Eukaryota</taxon>
        <taxon>Viridiplantae</taxon>
        <taxon>Chlorophyta</taxon>
        <taxon>core chlorophytes</taxon>
        <taxon>Chlorophyceae</taxon>
        <taxon>CS clade</taxon>
        <taxon>Chlamydomonadales</taxon>
        <taxon>Chlamydomonadaceae</taxon>
        <taxon>Chlamydomonas</taxon>
    </lineage>
</organism>
<evidence type="ECO:0000256" key="1">
    <source>
        <dbReference type="SAM" id="MobiDB-lite"/>
    </source>
</evidence>
<feature type="region of interest" description="Disordered" evidence="1">
    <location>
        <begin position="96"/>
        <end position="324"/>
    </location>
</feature>
<keyword evidence="3" id="KW-1185">Reference proteome</keyword>
<feature type="compositionally biased region" description="Low complexity" evidence="1">
    <location>
        <begin position="187"/>
        <end position="239"/>
    </location>
</feature>
<reference evidence="2 3" key="1">
    <citation type="journal article" date="2007" name="Science">
        <title>The Chlamydomonas genome reveals the evolution of key animal and plant functions.</title>
        <authorList>
            <person name="Merchant S.S."/>
            <person name="Prochnik S.E."/>
            <person name="Vallon O."/>
            <person name="Harris E.H."/>
            <person name="Karpowicz S.J."/>
            <person name="Witman G.B."/>
            <person name="Terry A."/>
            <person name="Salamov A."/>
            <person name="Fritz-Laylin L.K."/>
            <person name="Marechal-Drouard L."/>
            <person name="Marshall W.F."/>
            <person name="Qu L.H."/>
            <person name="Nelson D.R."/>
            <person name="Sanderfoot A.A."/>
            <person name="Spalding M.H."/>
            <person name="Kapitonov V.V."/>
            <person name="Ren Q."/>
            <person name="Ferris P."/>
            <person name="Lindquist E."/>
            <person name="Shapiro H."/>
            <person name="Lucas S.M."/>
            <person name="Grimwood J."/>
            <person name="Schmutz J."/>
            <person name="Cardol P."/>
            <person name="Cerutti H."/>
            <person name="Chanfreau G."/>
            <person name="Chen C.L."/>
            <person name="Cognat V."/>
            <person name="Croft M.T."/>
            <person name="Dent R."/>
            <person name="Dutcher S."/>
            <person name="Fernandez E."/>
            <person name="Fukuzawa H."/>
            <person name="Gonzalez-Ballester D."/>
            <person name="Gonzalez-Halphen D."/>
            <person name="Hallmann A."/>
            <person name="Hanikenne M."/>
            <person name="Hippler M."/>
            <person name="Inwood W."/>
            <person name="Jabbari K."/>
            <person name="Kalanon M."/>
            <person name="Kuras R."/>
            <person name="Lefebvre P.A."/>
            <person name="Lemaire S.D."/>
            <person name="Lobanov A.V."/>
            <person name="Lohr M."/>
            <person name="Manuell A."/>
            <person name="Meier I."/>
            <person name="Mets L."/>
            <person name="Mittag M."/>
            <person name="Mittelmeier T."/>
            <person name="Moroney J.V."/>
            <person name="Moseley J."/>
            <person name="Napoli C."/>
            <person name="Nedelcu A.M."/>
            <person name="Niyogi K."/>
            <person name="Novoselov S.V."/>
            <person name="Paulsen I.T."/>
            <person name="Pazour G."/>
            <person name="Purton S."/>
            <person name="Ral J.P."/>
            <person name="Riano-Pachon D.M."/>
            <person name="Riekhof W."/>
            <person name="Rymarquis L."/>
            <person name="Schroda M."/>
            <person name="Stern D."/>
            <person name="Umen J."/>
            <person name="Willows R."/>
            <person name="Wilson N."/>
            <person name="Zimmer S.L."/>
            <person name="Allmer J."/>
            <person name="Balk J."/>
            <person name="Bisova K."/>
            <person name="Chen C.J."/>
            <person name="Elias M."/>
            <person name="Gendler K."/>
            <person name="Hauser C."/>
            <person name="Lamb M.R."/>
            <person name="Ledford H."/>
            <person name="Long J.C."/>
            <person name="Minagawa J."/>
            <person name="Page M.D."/>
            <person name="Pan J."/>
            <person name="Pootakham W."/>
            <person name="Roje S."/>
            <person name="Rose A."/>
            <person name="Stahlberg E."/>
            <person name="Terauchi A.M."/>
            <person name="Yang P."/>
            <person name="Ball S."/>
            <person name="Bowler C."/>
            <person name="Dieckmann C.L."/>
            <person name="Gladyshev V.N."/>
            <person name="Green P."/>
            <person name="Jorgensen R."/>
            <person name="Mayfield S."/>
            <person name="Mueller-Roeber B."/>
            <person name="Rajamani S."/>
            <person name="Sayre R.T."/>
            <person name="Brokstein P."/>
            <person name="Dubchak I."/>
            <person name="Goodstein D."/>
            <person name="Hornick L."/>
            <person name="Huang Y.W."/>
            <person name="Jhaveri J."/>
            <person name="Luo Y."/>
            <person name="Martinez D."/>
            <person name="Ngau W.C."/>
            <person name="Otillar B."/>
            <person name="Poliakov A."/>
            <person name="Porter A."/>
            <person name="Szajkowski L."/>
            <person name="Werner G."/>
            <person name="Zhou K."/>
            <person name="Grigoriev I.V."/>
            <person name="Rokhsar D.S."/>
            <person name="Grossman A.R."/>
        </authorList>
    </citation>
    <scope>NUCLEOTIDE SEQUENCE [LARGE SCALE GENOMIC DNA]</scope>
    <source>
        <strain evidence="3">CC-503</strain>
    </source>
</reference>
<dbReference type="EMBL" id="CM008974">
    <property type="protein sequence ID" value="PNW74213.1"/>
    <property type="molecule type" value="Genomic_DNA"/>
</dbReference>
<dbReference type="KEGG" id="cre:CHLRE_13g589750v5"/>
<dbReference type="STRING" id="3055.A0A2K3D102"/>
<feature type="compositionally biased region" description="Gly residues" evidence="1">
    <location>
        <begin position="103"/>
        <end position="112"/>
    </location>
</feature>
<protein>
    <submittedName>
        <fullName evidence="2">Uncharacterized protein</fullName>
    </submittedName>
</protein>